<gene>
    <name evidence="3" type="primary">viaA</name>
    <name evidence="6" type="ORF">M998_2187</name>
</gene>
<dbReference type="PATRIC" id="fig|1354272.4.peg.2224"/>
<protein>
    <recommendedName>
        <fullName evidence="3">Regulatory protein ViaA</fullName>
    </recommendedName>
    <alternativeName>
        <fullName evidence="3">VWA interacting with AAA+ ATPase</fullName>
    </alternativeName>
</protein>
<keyword evidence="2 3" id="KW-0143">Chaperone</keyword>
<name>A0A1B7JUM7_9GAMM</name>
<reference evidence="6 7" key="1">
    <citation type="submission" date="2016-04" db="EMBL/GenBank/DDBJ databases">
        <title>ATOL: Assembling a taxonomically balanced genome-scale reconstruction of the evolutionary history of the Enterobacteriaceae.</title>
        <authorList>
            <person name="Plunkett G.III."/>
            <person name="Neeno-Eckwall E.C."/>
            <person name="Glasner J.D."/>
            <person name="Perna N.T."/>
        </authorList>
    </citation>
    <scope>NUCLEOTIDE SEQUENCE [LARGE SCALE GENOMIC DNA]</scope>
    <source>
        <strain evidence="6 7">ATCC 35613</strain>
    </source>
</reference>
<proteinExistence type="inferred from homology"/>
<feature type="domain" description="VWFA" evidence="5">
    <location>
        <begin position="321"/>
        <end position="485"/>
    </location>
</feature>
<dbReference type="InterPro" id="IPR036465">
    <property type="entry name" value="vWFA_dom_sf"/>
</dbReference>
<evidence type="ECO:0000256" key="2">
    <source>
        <dbReference type="ARBA" id="ARBA00023186"/>
    </source>
</evidence>
<dbReference type="RefSeq" id="WP_068437788.1">
    <property type="nucleotide sequence ID" value="NZ_LXEW01000031.1"/>
</dbReference>
<dbReference type="Proteomes" id="UP000078224">
    <property type="component" value="Unassembled WGS sequence"/>
</dbReference>
<evidence type="ECO:0000259" key="5">
    <source>
        <dbReference type="SMART" id="SM00327"/>
    </source>
</evidence>
<organism evidence="6 7">
    <name type="scientific">Providencia heimbachae ATCC 35613</name>
    <dbReference type="NCBI Taxonomy" id="1354272"/>
    <lineage>
        <taxon>Bacteria</taxon>
        <taxon>Pseudomonadati</taxon>
        <taxon>Pseudomonadota</taxon>
        <taxon>Gammaproteobacteria</taxon>
        <taxon>Enterobacterales</taxon>
        <taxon>Morganellaceae</taxon>
        <taxon>Providencia</taxon>
    </lineage>
</organism>
<dbReference type="EMBL" id="LXEW01000031">
    <property type="protein sequence ID" value="OAT51572.1"/>
    <property type="molecule type" value="Genomic_DNA"/>
</dbReference>
<comment type="subunit">
    <text evidence="3">Homodimer. Interacts with RavA.</text>
</comment>
<evidence type="ECO:0000313" key="7">
    <source>
        <dbReference type="Proteomes" id="UP000078224"/>
    </source>
</evidence>
<dbReference type="InterPro" id="IPR002035">
    <property type="entry name" value="VWF_A"/>
</dbReference>
<accession>A0A1B7JUM7</accession>
<dbReference type="CDD" id="cd01462">
    <property type="entry name" value="VWA_YIEM_type"/>
    <property type="match status" value="1"/>
</dbReference>
<dbReference type="PANTHER" id="PTHR36846">
    <property type="entry name" value="PROTEIN VIAA"/>
    <property type="match status" value="1"/>
</dbReference>
<dbReference type="Pfam" id="PF05762">
    <property type="entry name" value="VWA_CoxE"/>
    <property type="match status" value="1"/>
</dbReference>
<dbReference type="OrthoDB" id="387240at2"/>
<evidence type="ECO:0000256" key="3">
    <source>
        <dbReference type="HAMAP-Rule" id="MF_01626"/>
    </source>
</evidence>
<dbReference type="InterPro" id="IPR008912">
    <property type="entry name" value="Uncharacterised_CoxE"/>
</dbReference>
<dbReference type="InterPro" id="IPR023481">
    <property type="entry name" value="Uncharacterised_ViaA"/>
</dbReference>
<keyword evidence="4" id="KW-0175">Coiled coil</keyword>
<dbReference type="NCBIfam" id="NF008230">
    <property type="entry name" value="PRK10997.1"/>
    <property type="match status" value="1"/>
</dbReference>
<feature type="coiled-coil region" evidence="4">
    <location>
        <begin position="138"/>
        <end position="165"/>
    </location>
</feature>
<evidence type="ECO:0000256" key="4">
    <source>
        <dbReference type="SAM" id="Coils"/>
    </source>
</evidence>
<keyword evidence="7" id="KW-1185">Reference proteome</keyword>
<comment type="subcellular location">
    <subcellularLocation>
        <location evidence="3">Cytoplasm</location>
    </subcellularLocation>
</comment>
<dbReference type="GO" id="GO:0005829">
    <property type="term" value="C:cytosol"/>
    <property type="evidence" value="ECO:0007669"/>
    <property type="project" value="TreeGrafter"/>
</dbReference>
<dbReference type="SMART" id="SM00327">
    <property type="entry name" value="VWA"/>
    <property type="match status" value="1"/>
</dbReference>
<comment type="caution">
    <text evidence="6">The sequence shown here is derived from an EMBL/GenBank/DDBJ whole genome shotgun (WGS) entry which is preliminary data.</text>
</comment>
<dbReference type="SUPFAM" id="SSF53300">
    <property type="entry name" value="vWA-like"/>
    <property type="match status" value="1"/>
</dbReference>
<dbReference type="PANTHER" id="PTHR36846:SF1">
    <property type="entry name" value="PROTEIN VIAA"/>
    <property type="match status" value="1"/>
</dbReference>
<comment type="similarity">
    <text evidence="3">Belongs to the ViaA family.</text>
</comment>
<dbReference type="Gene3D" id="3.40.50.410">
    <property type="entry name" value="von Willebrand factor, type A domain"/>
    <property type="match status" value="1"/>
</dbReference>
<evidence type="ECO:0000313" key="6">
    <source>
        <dbReference type="EMBL" id="OAT51572.1"/>
    </source>
</evidence>
<comment type="function">
    <text evidence="3">Component of the RavA-ViaA chaperone complex, which may act on the membrane to optimize the function of some of the respiratory chains. ViaA stimulates the ATPase activity of RavA.</text>
</comment>
<dbReference type="HAMAP" id="MF_01626">
    <property type="entry name" value="ViaA"/>
    <property type="match status" value="1"/>
</dbReference>
<keyword evidence="1 3" id="KW-0963">Cytoplasm</keyword>
<evidence type="ECO:0000256" key="1">
    <source>
        <dbReference type="ARBA" id="ARBA00022490"/>
    </source>
</evidence>
<dbReference type="AlphaFoldDB" id="A0A1B7JUM7"/>
<sequence>MMSLATLDLLLSVNESQLIEEIIISLLATPQLAAFFEKHPRLKKALLKDLSGWKKDLKQKLQDALVPQQLSEEFMLYQQSLGLSTDVFFTQLPSVIEKLNQLDSPFYHEAYQLQKGKIENRSARQSLFVQRWRINLILQVTTLHKDLLEQEKEQLLAELQRRLALSGNLEEVLGENERAAGRLWDLSKGINTHSAYNDQLLNRYSEFLRQQPELEKIAQLLGRSQSARAIPDDSVVLEPMTVMEKVPETVPEQVNGLGQSDDILRLLPAELAMLGLEDIEFEFYRKLLEKQLLTYRLQGESWQERKILRPVTHHQDEEQPRGPFIVCIDTSGSMGGLNERCAKAFCLALMKIALADNRACHIMLFSTEIIHYDLLSADGLEQCIRFLQQTFRGGTDLAACLQETTIKLESKQWVDADAVVISDFVAQRLPDDLVQKIKSLQKIGKYRFHAVSVSNYGKPSIMRIFDHIWRFDTGLKSRLLRRFSR</sequence>